<dbReference type="PIRSF" id="PIRSF005514">
    <property type="entry name" value="ATPase_F0_D_mt"/>
    <property type="match status" value="1"/>
</dbReference>
<keyword evidence="12" id="KW-0175">Coiled coil</keyword>
<dbReference type="GO" id="GO:0005743">
    <property type="term" value="C:mitochondrial inner membrane"/>
    <property type="evidence" value="ECO:0007669"/>
    <property type="project" value="UniProtKB-SubCell"/>
</dbReference>
<evidence type="ECO:0000256" key="7">
    <source>
        <dbReference type="ARBA" id="ARBA00022792"/>
    </source>
</evidence>
<evidence type="ECO:0000256" key="9">
    <source>
        <dbReference type="ARBA" id="ARBA00023128"/>
    </source>
</evidence>
<evidence type="ECO:0000256" key="3">
    <source>
        <dbReference type="ARBA" id="ARBA00021688"/>
    </source>
</evidence>
<dbReference type="GO" id="GO:0015986">
    <property type="term" value="P:proton motive force-driven ATP synthesis"/>
    <property type="evidence" value="ECO:0007669"/>
    <property type="project" value="UniProtKB-UniRule"/>
</dbReference>
<keyword evidence="5" id="KW-0138">CF(0)</keyword>
<evidence type="ECO:0000256" key="8">
    <source>
        <dbReference type="ARBA" id="ARBA00023065"/>
    </source>
</evidence>
<evidence type="ECO:0000256" key="11">
    <source>
        <dbReference type="PIRNR" id="PIRNR005514"/>
    </source>
</evidence>
<gene>
    <name evidence="13" type="ORF">PIIN_05731</name>
</gene>
<keyword evidence="4 11" id="KW-0813">Transport</keyword>
<reference evidence="13 14" key="1">
    <citation type="journal article" date="2011" name="PLoS Pathog.">
        <title>Endophytic Life Strategies Decoded by Genome and Transcriptome Analyses of the Mutualistic Root Symbiont Piriformospora indica.</title>
        <authorList>
            <person name="Zuccaro A."/>
            <person name="Lahrmann U."/>
            <person name="Guldener U."/>
            <person name="Langen G."/>
            <person name="Pfiffi S."/>
            <person name="Biedenkopf D."/>
            <person name="Wong P."/>
            <person name="Samans B."/>
            <person name="Grimm C."/>
            <person name="Basiewicz M."/>
            <person name="Murat C."/>
            <person name="Martin F."/>
            <person name="Kogel K.H."/>
        </authorList>
    </citation>
    <scope>NUCLEOTIDE SEQUENCE [LARGE SCALE GENOMIC DNA]</scope>
    <source>
        <strain evidence="13 14">DSM 11827</strain>
    </source>
</reference>
<dbReference type="Pfam" id="PF05873">
    <property type="entry name" value="Mt_ATP-synt_D"/>
    <property type="match status" value="1"/>
</dbReference>
<feature type="coiled-coil region" evidence="12">
    <location>
        <begin position="105"/>
        <end position="132"/>
    </location>
</feature>
<dbReference type="HOGENOM" id="CLU_080463_0_0_1"/>
<evidence type="ECO:0000313" key="13">
    <source>
        <dbReference type="EMBL" id="CCA71796.1"/>
    </source>
</evidence>
<dbReference type="STRING" id="1109443.G4TKF3"/>
<dbReference type="GO" id="GO:0045259">
    <property type="term" value="C:proton-transporting ATP synthase complex"/>
    <property type="evidence" value="ECO:0007669"/>
    <property type="project" value="UniProtKB-KW"/>
</dbReference>
<dbReference type="InParanoid" id="G4TKF3"/>
<dbReference type="Proteomes" id="UP000007148">
    <property type="component" value="Unassembled WGS sequence"/>
</dbReference>
<keyword evidence="8 11" id="KW-0406">Ion transport</keyword>
<evidence type="ECO:0000256" key="6">
    <source>
        <dbReference type="ARBA" id="ARBA00022781"/>
    </source>
</evidence>
<evidence type="ECO:0000313" key="14">
    <source>
        <dbReference type="Proteomes" id="UP000007148"/>
    </source>
</evidence>
<evidence type="ECO:0000256" key="10">
    <source>
        <dbReference type="ARBA" id="ARBA00023136"/>
    </source>
</evidence>
<dbReference type="EMBL" id="CAFZ01000135">
    <property type="protein sequence ID" value="CCA71796.1"/>
    <property type="molecule type" value="Genomic_DNA"/>
</dbReference>
<organism evidence="13 14">
    <name type="scientific">Serendipita indica (strain DSM 11827)</name>
    <name type="common">Root endophyte fungus</name>
    <name type="synonym">Piriformospora indica</name>
    <dbReference type="NCBI Taxonomy" id="1109443"/>
    <lineage>
        <taxon>Eukaryota</taxon>
        <taxon>Fungi</taxon>
        <taxon>Dikarya</taxon>
        <taxon>Basidiomycota</taxon>
        <taxon>Agaricomycotina</taxon>
        <taxon>Agaricomycetes</taxon>
        <taxon>Sebacinales</taxon>
        <taxon>Serendipitaceae</taxon>
        <taxon>Serendipita</taxon>
    </lineage>
</organism>
<comment type="similarity">
    <text evidence="2 11">Belongs to the ATPase d subunit family.</text>
</comment>
<keyword evidence="9 11" id="KW-0496">Mitochondrion</keyword>
<evidence type="ECO:0000256" key="1">
    <source>
        <dbReference type="ARBA" id="ARBA00004273"/>
    </source>
</evidence>
<dbReference type="Gene3D" id="6.10.280.70">
    <property type="match status" value="1"/>
</dbReference>
<dbReference type="OMA" id="VSKGRWA"/>
<dbReference type="InterPro" id="IPR036228">
    <property type="entry name" value="ATP_synth_F0_dsu_sf_mt"/>
</dbReference>
<keyword evidence="10 11" id="KW-0472">Membrane</keyword>
<comment type="function">
    <text evidence="11">Mitochondrial membrane ATP synthase (F(1)F(0) ATP synthase or Complex V) produces ATP from ADP in the presence of a proton gradient across the membrane which is generated by electron transport complexes of the respiratory chain. F-type ATPases consist of two structural domains, F(1) - containing the extramembraneous catalytic core, and F(0) - containing the membrane proton channel, linked together by a central stalk and a peripheral stalk. During catalysis, ATP synthesis in the catalytic domain of F(1) is coupled via a rotary mechanism of the central stalk subunits to proton translocation.</text>
</comment>
<dbReference type="InterPro" id="IPR008689">
    <property type="entry name" value="ATP_synth_F0_dsu_mt"/>
</dbReference>
<dbReference type="GO" id="GO:0015078">
    <property type="term" value="F:proton transmembrane transporter activity"/>
    <property type="evidence" value="ECO:0007669"/>
    <property type="project" value="InterPro"/>
</dbReference>
<comment type="subcellular location">
    <subcellularLocation>
        <location evidence="1 11">Mitochondrion inner membrane</location>
    </subcellularLocation>
</comment>
<protein>
    <recommendedName>
        <fullName evidence="3 11">ATP synthase subunit d, mitochondrial</fullName>
    </recommendedName>
</protein>
<keyword evidence="14" id="KW-1185">Reference proteome</keyword>
<dbReference type="OrthoDB" id="35799at2759"/>
<proteinExistence type="inferred from homology"/>
<dbReference type="SUPFAM" id="SSF161065">
    <property type="entry name" value="ATP synthase D chain-like"/>
    <property type="match status" value="1"/>
</dbReference>
<comment type="caution">
    <text evidence="13">The sequence shown here is derived from an EMBL/GenBank/DDBJ whole genome shotgun (WGS) entry which is preliminary data.</text>
</comment>
<evidence type="ECO:0000256" key="5">
    <source>
        <dbReference type="ARBA" id="ARBA00022547"/>
    </source>
</evidence>
<keyword evidence="6 11" id="KW-0375">Hydrogen ion transport</keyword>
<dbReference type="FunCoup" id="G4TKF3">
    <property type="interactions" value="164"/>
</dbReference>
<accession>G4TKF3</accession>
<evidence type="ECO:0000256" key="12">
    <source>
        <dbReference type="SAM" id="Coils"/>
    </source>
</evidence>
<dbReference type="eggNOG" id="KOG3366">
    <property type="taxonomic scope" value="Eukaryota"/>
</dbReference>
<name>G4TKF3_SERID</name>
<keyword evidence="7 11" id="KW-0999">Mitochondrion inner membrane</keyword>
<dbReference type="AlphaFoldDB" id="G4TKF3"/>
<sequence length="178" mass="20160">MSHLLHKKPHTTLSRILPKFIQLWVSEKKTVSSLQAFRKRHGDAQRIHGTLASQPTTVDFAHYRSVLKNQAIVDEAEKLLKDFKPKTYDVSSHIKAIDQFEEKAVSKAEATAAEIDVELKALQATLANIEEARPFEDLTLEDVRKAHPQIAETVKTMVSKGKWTVPGYKEKFGDLNIM</sequence>
<dbReference type="PANTHER" id="PTHR12700">
    <property type="entry name" value="ATP SYNTHASE SUBUNIT D, MITOCHONDRIAL"/>
    <property type="match status" value="1"/>
</dbReference>
<evidence type="ECO:0000256" key="2">
    <source>
        <dbReference type="ARBA" id="ARBA00006842"/>
    </source>
</evidence>
<evidence type="ECO:0000256" key="4">
    <source>
        <dbReference type="ARBA" id="ARBA00022448"/>
    </source>
</evidence>